<dbReference type="PANTHER" id="PTHR13420:SF7">
    <property type="entry name" value="UPF0235 PROTEIN C15ORF40"/>
    <property type="match status" value="1"/>
</dbReference>
<dbReference type="AlphaFoldDB" id="A0A915E5Q5"/>
<dbReference type="InterPro" id="IPR041426">
    <property type="entry name" value="Mos1_HTH"/>
</dbReference>
<feature type="region of interest" description="Disordered" evidence="2">
    <location>
        <begin position="1"/>
        <end position="22"/>
    </location>
</feature>
<evidence type="ECO:0000256" key="2">
    <source>
        <dbReference type="SAM" id="MobiDB-lite"/>
    </source>
</evidence>
<dbReference type="Gene3D" id="3.30.1200.10">
    <property type="entry name" value="YggU-like"/>
    <property type="match status" value="1"/>
</dbReference>
<reference evidence="5" key="1">
    <citation type="submission" date="2022-11" db="UniProtKB">
        <authorList>
            <consortium name="WormBaseParasite"/>
        </authorList>
    </citation>
    <scope>IDENTIFICATION</scope>
</reference>
<dbReference type="Gene3D" id="1.10.10.1450">
    <property type="match status" value="1"/>
</dbReference>
<dbReference type="InterPro" id="IPR036591">
    <property type="entry name" value="YggU-like_sf"/>
</dbReference>
<organism evidence="4 5">
    <name type="scientific">Ditylenchus dipsaci</name>
    <dbReference type="NCBI Taxonomy" id="166011"/>
    <lineage>
        <taxon>Eukaryota</taxon>
        <taxon>Metazoa</taxon>
        <taxon>Ecdysozoa</taxon>
        <taxon>Nematoda</taxon>
        <taxon>Chromadorea</taxon>
        <taxon>Rhabditida</taxon>
        <taxon>Tylenchina</taxon>
        <taxon>Tylenchomorpha</taxon>
        <taxon>Sphaerularioidea</taxon>
        <taxon>Anguinidae</taxon>
        <taxon>Anguininae</taxon>
        <taxon>Ditylenchus</taxon>
    </lineage>
</organism>
<dbReference type="PANTHER" id="PTHR13420">
    <property type="entry name" value="UPF0235 PROTEIN C15ORF40"/>
    <property type="match status" value="1"/>
</dbReference>
<evidence type="ECO:0000259" key="3">
    <source>
        <dbReference type="Pfam" id="PF17906"/>
    </source>
</evidence>
<dbReference type="NCBIfam" id="TIGR00251">
    <property type="entry name" value="DUF167 family protein"/>
    <property type="match status" value="1"/>
</dbReference>
<protein>
    <submittedName>
        <fullName evidence="5">Mos1 transposase HTH domain-containing protein</fullName>
    </submittedName>
</protein>
<dbReference type="Pfam" id="PF17906">
    <property type="entry name" value="HTH_48"/>
    <property type="match status" value="1"/>
</dbReference>
<dbReference type="WBParaSite" id="jg2847">
    <property type="protein sequence ID" value="jg2847"/>
    <property type="gene ID" value="jg2847"/>
</dbReference>
<dbReference type="GO" id="GO:0005737">
    <property type="term" value="C:cytoplasm"/>
    <property type="evidence" value="ECO:0007669"/>
    <property type="project" value="TreeGrafter"/>
</dbReference>
<evidence type="ECO:0000313" key="5">
    <source>
        <dbReference type="WBParaSite" id="jg2847"/>
    </source>
</evidence>
<feature type="domain" description="Mos1 transposase HTH" evidence="3">
    <location>
        <begin position="108"/>
        <end position="146"/>
    </location>
</feature>
<name>A0A915E5Q5_9BILA</name>
<dbReference type="SUPFAM" id="SSF69786">
    <property type="entry name" value="YggU-like"/>
    <property type="match status" value="1"/>
</dbReference>
<keyword evidence="4" id="KW-1185">Reference proteome</keyword>
<sequence length="187" mass="20920">MKGKKNKSLPSDSEQSDQQEAISLNKNGQILLRIRAKPGAKQSAITDVGEDEIGVAIAAPAREGEANQELLHCMIKFLGIKKSEIEFEKARPCKLASENGVPSSKNGHLRHILLYPFNKHKNAAKATKSINNVYGEGFAGLEHCEKVVRKVQRWRLLALLAEDPRQTARELALEFEDDDKFEEFIQN</sequence>
<proteinExistence type="inferred from homology"/>
<dbReference type="Proteomes" id="UP000887574">
    <property type="component" value="Unplaced"/>
</dbReference>
<evidence type="ECO:0000313" key="4">
    <source>
        <dbReference type="Proteomes" id="UP000887574"/>
    </source>
</evidence>
<dbReference type="InterPro" id="IPR003746">
    <property type="entry name" value="DUF167"/>
</dbReference>
<accession>A0A915E5Q5</accession>
<dbReference type="Pfam" id="PF02594">
    <property type="entry name" value="DUF167"/>
    <property type="match status" value="1"/>
</dbReference>
<dbReference type="SMART" id="SM01152">
    <property type="entry name" value="DUF167"/>
    <property type="match status" value="1"/>
</dbReference>
<comment type="similarity">
    <text evidence="1">Belongs to the UPF0235 family.</text>
</comment>
<feature type="compositionally biased region" description="Polar residues" evidence="2">
    <location>
        <begin position="8"/>
        <end position="22"/>
    </location>
</feature>
<evidence type="ECO:0000256" key="1">
    <source>
        <dbReference type="ARBA" id="ARBA00010364"/>
    </source>
</evidence>